<evidence type="ECO:0000256" key="1">
    <source>
        <dbReference type="SAM" id="MobiDB-lite"/>
    </source>
</evidence>
<proteinExistence type="predicted"/>
<dbReference type="Proteomes" id="UP000765845">
    <property type="component" value="Unassembled WGS sequence"/>
</dbReference>
<protein>
    <submittedName>
        <fullName evidence="2">Uncharacterized protein</fullName>
    </submittedName>
</protein>
<reference evidence="2 3" key="1">
    <citation type="submission" date="2020-04" db="EMBL/GenBank/DDBJ databases">
        <authorList>
            <person name="Yoon J."/>
        </authorList>
    </citation>
    <scope>NUCLEOTIDE SEQUENCE [LARGE SCALE GENOMIC DNA]</scope>
    <source>
        <strain evidence="2 3">KMU-166</strain>
    </source>
</reference>
<feature type="region of interest" description="Disordered" evidence="1">
    <location>
        <begin position="431"/>
        <end position="452"/>
    </location>
</feature>
<keyword evidence="3" id="KW-1185">Reference proteome</keyword>
<accession>A0ABX1GJQ7</accession>
<name>A0ABX1GJQ7_9GAMM</name>
<dbReference type="RefSeq" id="WP_168451945.1">
    <property type="nucleotide sequence ID" value="NZ_JAAWWK010000008.1"/>
</dbReference>
<comment type="caution">
    <text evidence="2">The sequence shown here is derived from an EMBL/GenBank/DDBJ whole genome shotgun (WGS) entry which is preliminary data.</text>
</comment>
<gene>
    <name evidence="2" type="ORF">HCU74_18610</name>
</gene>
<evidence type="ECO:0000313" key="2">
    <source>
        <dbReference type="EMBL" id="NKI19423.1"/>
    </source>
</evidence>
<organism evidence="2 3">
    <name type="scientific">Spongiibacter thalassae</name>
    <dbReference type="NCBI Taxonomy" id="2721624"/>
    <lineage>
        <taxon>Bacteria</taxon>
        <taxon>Pseudomonadati</taxon>
        <taxon>Pseudomonadota</taxon>
        <taxon>Gammaproteobacteria</taxon>
        <taxon>Cellvibrionales</taxon>
        <taxon>Spongiibacteraceae</taxon>
        <taxon>Spongiibacter</taxon>
    </lineage>
</organism>
<evidence type="ECO:0000313" key="3">
    <source>
        <dbReference type="Proteomes" id="UP000765845"/>
    </source>
</evidence>
<dbReference type="EMBL" id="JAAWWK010000008">
    <property type="protein sequence ID" value="NKI19423.1"/>
    <property type="molecule type" value="Genomic_DNA"/>
</dbReference>
<sequence>MGFGNIVQQWMAEQGQGFSHSQSDAEEANAVGGLYSGQSEQLAAEYSLSFTELVCDLAPDILEERVTSERLDLLFLRVQHCINDALGRAMKSALYSHFYVFSEASFIDCLYRYINSRRGLCMVVDLKALDAFVTDQKPSGPLSEGVIIIGIDRQDFDYSGSLRSRLNQRLDREYSVVFRRKFLERLHYGEKKPPSLEELHKISYSAHIELFDQVVGELVDEIIPFAQIDDRVSAGAMPAGSMHFVICNAPIYSLATQIESEWHSSDPVEIERAYFAACQQRFEQPMYLLIRSGHPQVSNALFDLRREAGSGLREKCPVRRSQLWEVDEGRWQRPGLYQVEGLMRLNNYCTVSGVAEWAQRSGLKQVDVLDYLLTHDARELFPARADWEVCLRNNGVCGVYRYDDAAEGEAKSLYGSVERLKPLIGSLSLAARRRRDRTREAPQRPSSAEKAP</sequence>